<evidence type="ECO:0000313" key="2">
    <source>
        <dbReference type="Proteomes" id="UP000807504"/>
    </source>
</evidence>
<dbReference type="Proteomes" id="UP000807504">
    <property type="component" value="Unassembled WGS sequence"/>
</dbReference>
<dbReference type="PANTHER" id="PTHR33327">
    <property type="entry name" value="ENDONUCLEASE"/>
    <property type="match status" value="1"/>
</dbReference>
<dbReference type="AlphaFoldDB" id="A0A8T0FFL8"/>
<reference evidence="1" key="1">
    <citation type="journal article" date="2020" name="bioRxiv">
        <title>Chromosome-level reference genome of the European wasp spider Argiope bruennichi: a resource for studies on range expansion and evolutionary adaptation.</title>
        <authorList>
            <person name="Sheffer M.M."/>
            <person name="Hoppe A."/>
            <person name="Krehenwinkel H."/>
            <person name="Uhl G."/>
            <person name="Kuss A.W."/>
            <person name="Jensen L."/>
            <person name="Jensen C."/>
            <person name="Gillespie R.G."/>
            <person name="Hoff K.J."/>
            <person name="Prost S."/>
        </authorList>
    </citation>
    <scope>NUCLEOTIDE SEQUENCE</scope>
</reference>
<name>A0A8T0FFL8_ARGBR</name>
<gene>
    <name evidence="1" type="ORF">HNY73_007746</name>
</gene>
<dbReference type="PANTHER" id="PTHR33327:SF3">
    <property type="entry name" value="RNA-DIRECTED DNA POLYMERASE"/>
    <property type="match status" value="1"/>
</dbReference>
<keyword evidence="2" id="KW-1185">Reference proteome</keyword>
<accession>A0A8T0FFL8</accession>
<organism evidence="1 2">
    <name type="scientific">Argiope bruennichi</name>
    <name type="common">Wasp spider</name>
    <name type="synonym">Aranea bruennichi</name>
    <dbReference type="NCBI Taxonomy" id="94029"/>
    <lineage>
        <taxon>Eukaryota</taxon>
        <taxon>Metazoa</taxon>
        <taxon>Ecdysozoa</taxon>
        <taxon>Arthropoda</taxon>
        <taxon>Chelicerata</taxon>
        <taxon>Arachnida</taxon>
        <taxon>Araneae</taxon>
        <taxon>Araneomorphae</taxon>
        <taxon>Entelegynae</taxon>
        <taxon>Araneoidea</taxon>
        <taxon>Araneidae</taxon>
        <taxon>Argiope</taxon>
    </lineage>
</organism>
<sequence>MQAILSISSESLDNLANMADKIAEVRISSADNSVFAFSRGAESTAMQKASTMDEFTALRSEITALSKQVQRLSRDRSRGPFHRKNTAQFSRVRSGDRGRKCCYYHSRFGKKALKCLSPCSYPTNVEQENSQ</sequence>
<dbReference type="EMBL" id="JABXBU010000012">
    <property type="protein sequence ID" value="KAF8789836.1"/>
    <property type="molecule type" value="Genomic_DNA"/>
</dbReference>
<proteinExistence type="predicted"/>
<protein>
    <submittedName>
        <fullName evidence="1">Uncharacterized protein</fullName>
    </submittedName>
</protein>
<comment type="caution">
    <text evidence="1">The sequence shown here is derived from an EMBL/GenBank/DDBJ whole genome shotgun (WGS) entry which is preliminary data.</text>
</comment>
<evidence type="ECO:0000313" key="1">
    <source>
        <dbReference type="EMBL" id="KAF8789836.1"/>
    </source>
</evidence>
<reference evidence="1" key="2">
    <citation type="submission" date="2020-06" db="EMBL/GenBank/DDBJ databases">
        <authorList>
            <person name="Sheffer M."/>
        </authorList>
    </citation>
    <scope>NUCLEOTIDE SEQUENCE</scope>
</reference>